<dbReference type="RefSeq" id="WP_111620197.1">
    <property type="nucleotide sequence ID" value="NZ_QLLI01000007.1"/>
</dbReference>
<dbReference type="SUPFAM" id="SSF69279">
    <property type="entry name" value="Phage tail proteins"/>
    <property type="match status" value="1"/>
</dbReference>
<sequence length="526" mass="58125">MNISATTYGQVRVTTYEIVRLQTLEVNKTMNGHARMRMTAVIPEARKDSYVQATTSQTDIKVKITDDEGHEKVFFSGVVLHVKVNVINDVHTLMVEAVSHTYLLDVKLHKRSFQNPNLSYKNLVRKIISPYEGSDVIDFATDGRKIGDFVMQYEETDWQFIKRMASHFYTGVVPDTSSGKPKFYFGLPEGQYKGELQASHYTATKRIADYRSAKENKVPGVKDPDYIVYEADSRQWFEVGNEVEFKSKKWIVGEAKTRFIDSLLNHTYSLFPAEGLRYKKSYNTSIIGASIQASVLQVKGDKVRAKLDMDEQQDESTAYFFPYSTIYASENNTGWYCMPEVNDSIRIYFPSKKEEDGIAISSVKRQDPEIVPAAPKLTSTASSAVGKGGASGQSGGSTSGSNRNSSGAAGGGSKSSPASRVAPPPVPEDRMGNPDIKTFRTKYGKEIMLAPDKIVISAGGMYITVSDENGIEIVSDQNVSITAGQDVVMSGQTIRIAGEKVELTGKGNTITLEEELKMHGAEIKMN</sequence>
<evidence type="ECO:0000313" key="2">
    <source>
        <dbReference type="EMBL" id="RAI94749.1"/>
    </source>
</evidence>
<proteinExistence type="predicted"/>
<protein>
    <submittedName>
        <fullName evidence="2">Late control gene D protein (GPD)</fullName>
    </submittedName>
</protein>
<name>A0ABX9BJR6_9BACL</name>
<keyword evidence="3" id="KW-1185">Reference proteome</keyword>
<accession>A0ABX9BJR6</accession>
<dbReference type="Gene3D" id="3.55.50.10">
    <property type="entry name" value="Baseplate protein-like domains"/>
    <property type="match status" value="1"/>
</dbReference>
<evidence type="ECO:0000313" key="3">
    <source>
        <dbReference type="Proteomes" id="UP000248827"/>
    </source>
</evidence>
<comment type="caution">
    <text evidence="2">The sequence shown here is derived from an EMBL/GenBank/DDBJ whole genome shotgun (WGS) entry which is preliminary data.</text>
</comment>
<dbReference type="EMBL" id="QLLI01000007">
    <property type="protein sequence ID" value="RAI94749.1"/>
    <property type="molecule type" value="Genomic_DNA"/>
</dbReference>
<gene>
    <name evidence="2" type="ORF">DET54_107288</name>
</gene>
<feature type="compositionally biased region" description="Gly residues" evidence="1">
    <location>
        <begin position="386"/>
        <end position="398"/>
    </location>
</feature>
<reference evidence="2 3" key="1">
    <citation type="submission" date="2018-06" db="EMBL/GenBank/DDBJ databases">
        <title>Freshwater and sediment microbial communities from various areas in North America, analyzing microbe dynamics in response to fracking.</title>
        <authorList>
            <person name="Lamendella R."/>
        </authorList>
    </citation>
    <scope>NUCLEOTIDE SEQUENCE [LARGE SCALE GENOMIC DNA]</scope>
    <source>
        <strain evidence="2 3">NG-13</strain>
    </source>
</reference>
<dbReference type="Proteomes" id="UP000248827">
    <property type="component" value="Unassembled WGS sequence"/>
</dbReference>
<organism evidence="2 3">
    <name type="scientific">Paenibacillus pabuli</name>
    <dbReference type="NCBI Taxonomy" id="1472"/>
    <lineage>
        <taxon>Bacteria</taxon>
        <taxon>Bacillati</taxon>
        <taxon>Bacillota</taxon>
        <taxon>Bacilli</taxon>
        <taxon>Bacillales</taxon>
        <taxon>Paenibacillaceae</taxon>
        <taxon>Paenibacillus</taxon>
    </lineage>
</organism>
<evidence type="ECO:0000256" key="1">
    <source>
        <dbReference type="SAM" id="MobiDB-lite"/>
    </source>
</evidence>
<feature type="region of interest" description="Disordered" evidence="1">
    <location>
        <begin position="378"/>
        <end position="436"/>
    </location>
</feature>